<accession>F8F841</accession>
<dbReference type="KEGG" id="pms:KNP414_02465"/>
<dbReference type="EMBL" id="CP002869">
    <property type="protein sequence ID" value="AEI41026.1"/>
    <property type="molecule type" value="Genomic_DNA"/>
</dbReference>
<organism evidence="1 2">
    <name type="scientific">Paenibacillus mucilaginosus (strain KNP414)</name>
    <dbReference type="NCBI Taxonomy" id="1036673"/>
    <lineage>
        <taxon>Bacteria</taxon>
        <taxon>Bacillati</taxon>
        <taxon>Bacillota</taxon>
        <taxon>Bacilli</taxon>
        <taxon>Bacillales</taxon>
        <taxon>Paenibacillaceae</taxon>
        <taxon>Paenibacillus</taxon>
    </lineage>
</organism>
<protein>
    <submittedName>
        <fullName evidence="1">Uncharacterized protein</fullName>
    </submittedName>
</protein>
<proteinExistence type="predicted"/>
<reference evidence="1 2" key="2">
    <citation type="journal article" date="2013" name="Genome Announc.">
        <title>Genome Sequence of Growth-Improving Paenibacillus mucilaginosus Strain KNP414.</title>
        <authorList>
            <person name="Lu J.J."/>
            <person name="Wang J.F."/>
            <person name="Hu X.F."/>
        </authorList>
    </citation>
    <scope>NUCLEOTIDE SEQUENCE [LARGE SCALE GENOMIC DNA]</scope>
    <source>
        <strain evidence="1 2">KNP414</strain>
    </source>
</reference>
<evidence type="ECO:0000313" key="1">
    <source>
        <dbReference type="EMBL" id="AEI41026.1"/>
    </source>
</evidence>
<dbReference type="Proteomes" id="UP000006620">
    <property type="component" value="Chromosome"/>
</dbReference>
<reference evidence="2" key="1">
    <citation type="submission" date="2011-06" db="EMBL/GenBank/DDBJ databases">
        <title>Complete genome sequence of Paenibacillus mucilaginosus KNP414.</title>
        <authorList>
            <person name="Wang J."/>
            <person name="Hu S."/>
            <person name="Hu X."/>
            <person name="Zhang B."/>
            <person name="Dong D."/>
            <person name="Zhang S."/>
            <person name="Zhao K."/>
            <person name="Wu D."/>
        </authorList>
    </citation>
    <scope>NUCLEOTIDE SEQUENCE [LARGE SCALE GENOMIC DNA]</scope>
    <source>
        <strain evidence="2">KNP414</strain>
    </source>
</reference>
<dbReference type="HOGENOM" id="CLU_3186695_0_0_9"/>
<sequence length="46" mass="5028">MFAGAQNAWKNISSMGRKGMEEENRVNGGSCTGEIFTISLDSMSKR</sequence>
<name>F8F841_PAEMK</name>
<gene>
    <name evidence="1" type="ordered locus">KNP414_02465</name>
</gene>
<evidence type="ECO:0000313" key="2">
    <source>
        <dbReference type="Proteomes" id="UP000006620"/>
    </source>
</evidence>
<dbReference type="AlphaFoldDB" id="F8F841"/>